<reference evidence="5" key="1">
    <citation type="submission" date="2022-01" db="EMBL/GenBank/DDBJ databases">
        <authorList>
            <person name="King R."/>
        </authorList>
    </citation>
    <scope>NUCLEOTIDE SEQUENCE</scope>
</reference>
<dbReference type="AlphaFoldDB" id="A0A9P0GMJ9"/>
<evidence type="ECO:0000313" key="5">
    <source>
        <dbReference type="EMBL" id="CAH1156142.1"/>
    </source>
</evidence>
<name>A0A9P0GMJ9_PHACE</name>
<evidence type="ECO:0000256" key="2">
    <source>
        <dbReference type="ARBA" id="ARBA00022729"/>
    </source>
</evidence>
<dbReference type="GO" id="GO:0031012">
    <property type="term" value="C:extracellular matrix"/>
    <property type="evidence" value="ECO:0007669"/>
    <property type="project" value="TreeGrafter"/>
</dbReference>
<feature type="chain" id="PRO_5040220997" evidence="4">
    <location>
        <begin position="24"/>
        <end position="682"/>
    </location>
</feature>
<dbReference type="Pfam" id="PF00560">
    <property type="entry name" value="LRR_1"/>
    <property type="match status" value="1"/>
</dbReference>
<dbReference type="SMART" id="SM00369">
    <property type="entry name" value="LRR_TYP"/>
    <property type="match status" value="11"/>
</dbReference>
<dbReference type="Proteomes" id="UP001153737">
    <property type="component" value="Chromosome 2"/>
</dbReference>
<dbReference type="InterPro" id="IPR050328">
    <property type="entry name" value="Dev_Immune_Receptor"/>
</dbReference>
<dbReference type="PANTHER" id="PTHR24373:SF387">
    <property type="entry name" value="LEUCINE-RICH REPEATS AND IMMUNOGLOBULIN-LIKE DOMAINS PROTEIN SMA-10"/>
    <property type="match status" value="1"/>
</dbReference>
<dbReference type="Pfam" id="PF13855">
    <property type="entry name" value="LRR_8"/>
    <property type="match status" value="3"/>
</dbReference>
<feature type="signal peptide" evidence="4">
    <location>
        <begin position="1"/>
        <end position="23"/>
    </location>
</feature>
<keyword evidence="1" id="KW-0433">Leucine-rich repeat</keyword>
<evidence type="ECO:0000256" key="1">
    <source>
        <dbReference type="ARBA" id="ARBA00022614"/>
    </source>
</evidence>
<dbReference type="GO" id="GO:0005615">
    <property type="term" value="C:extracellular space"/>
    <property type="evidence" value="ECO:0007669"/>
    <property type="project" value="TreeGrafter"/>
</dbReference>
<evidence type="ECO:0000313" key="6">
    <source>
        <dbReference type="Proteomes" id="UP001153737"/>
    </source>
</evidence>
<evidence type="ECO:0000256" key="4">
    <source>
        <dbReference type="SAM" id="SignalP"/>
    </source>
</evidence>
<dbReference type="EMBL" id="OU896708">
    <property type="protein sequence ID" value="CAH1156142.1"/>
    <property type="molecule type" value="Genomic_DNA"/>
</dbReference>
<reference evidence="5" key="2">
    <citation type="submission" date="2022-10" db="EMBL/GenBank/DDBJ databases">
        <authorList>
            <consortium name="ENA_rothamsted_submissions"/>
            <consortium name="culmorum"/>
            <person name="King R."/>
        </authorList>
    </citation>
    <scope>NUCLEOTIDE SEQUENCE</scope>
</reference>
<sequence length="682" mass="78286">MRLESILLPVCLLFSVFFKHSEAECDISGHTFICTNEEQKSIIYQYNLKNTEEGNINITAIEILNSSLPAIGDFLNSLEDEVTRNVREIKLNHCDIRNISENAFSNFEALEVLDLNNDEIESIHFLKSIPKSLREIHMKSNKIREVPDIFSQLENLQIVDFSNCSIENLDFTVFKNNLKLNLVNASHNNIKSSVSGEYLKNIKCVDLSHNELSKYDNIPSYCLDFSATNMTGYQWYNISAKNTTVFIDTFFYSGNQHLRLTALNKMNDTLPIEIQYLNISNFQGKIPSDLDLQKIKVRRELILKDSKILSLEKSSFDFKPLFFDEGTNALFDLSSCSISNVSPLYFEKYNLGTLNLCHNKFKSLGSSVFRDAYIIKLDLCNSTIETIDKQAFERLHTHTLNLSFNSIDELEFLRSIGDIHVLDLSHNALKTIPSGTFFNLNNMKSLDLSYNLIDVIGENSFHHNKVEIIFVNNNKLESIETGTFKDIPNLREVYLQKNPISIIEANAFEYLPNLRLIQLGNTEISVIQPHAFTNLQSLRTLYMNDNRLVNLPAQIFLNVPNLEQLDLSGNSLEVIDGLKGLNLETLRLTVNDRFHYDEFHMPTLKYIYIVDSNPQNIRNTRLYNLEKLYIISSPIAAEQPQSSSDGYSRMKQLDVFSNIKVIPQGYEITCSPQSVCFRRIYD</sequence>
<dbReference type="SMART" id="SM00365">
    <property type="entry name" value="LRR_SD22"/>
    <property type="match status" value="6"/>
</dbReference>
<keyword evidence="3" id="KW-0677">Repeat</keyword>
<protein>
    <submittedName>
        <fullName evidence="5">Uncharacterized protein</fullName>
    </submittedName>
</protein>
<organism evidence="5 6">
    <name type="scientific">Phaedon cochleariae</name>
    <name type="common">Mustard beetle</name>
    <dbReference type="NCBI Taxonomy" id="80249"/>
    <lineage>
        <taxon>Eukaryota</taxon>
        <taxon>Metazoa</taxon>
        <taxon>Ecdysozoa</taxon>
        <taxon>Arthropoda</taxon>
        <taxon>Hexapoda</taxon>
        <taxon>Insecta</taxon>
        <taxon>Pterygota</taxon>
        <taxon>Neoptera</taxon>
        <taxon>Endopterygota</taxon>
        <taxon>Coleoptera</taxon>
        <taxon>Polyphaga</taxon>
        <taxon>Cucujiformia</taxon>
        <taxon>Chrysomeloidea</taxon>
        <taxon>Chrysomelidae</taxon>
        <taxon>Chrysomelinae</taxon>
        <taxon>Chrysomelini</taxon>
        <taxon>Phaedon</taxon>
    </lineage>
</organism>
<evidence type="ECO:0000256" key="3">
    <source>
        <dbReference type="ARBA" id="ARBA00022737"/>
    </source>
</evidence>
<accession>A0A9P0GMJ9</accession>
<dbReference type="InterPro" id="IPR032675">
    <property type="entry name" value="LRR_dom_sf"/>
</dbReference>
<keyword evidence="6" id="KW-1185">Reference proteome</keyword>
<gene>
    <name evidence="5" type="ORF">PHAECO_LOCUS6486</name>
</gene>
<dbReference type="FunFam" id="3.80.10.10:FF:001164">
    <property type="entry name" value="GH01279p"/>
    <property type="match status" value="1"/>
</dbReference>
<proteinExistence type="predicted"/>
<dbReference type="SUPFAM" id="SSF52047">
    <property type="entry name" value="RNI-like"/>
    <property type="match status" value="1"/>
</dbReference>
<dbReference type="InterPro" id="IPR001611">
    <property type="entry name" value="Leu-rich_rpt"/>
</dbReference>
<dbReference type="Gene3D" id="3.80.10.10">
    <property type="entry name" value="Ribonuclease Inhibitor"/>
    <property type="match status" value="4"/>
</dbReference>
<dbReference type="SUPFAM" id="SSF52058">
    <property type="entry name" value="L domain-like"/>
    <property type="match status" value="2"/>
</dbReference>
<dbReference type="OrthoDB" id="2013775at2759"/>
<dbReference type="PANTHER" id="PTHR24373">
    <property type="entry name" value="SLIT RELATED LEUCINE-RICH REPEAT NEURONAL PROTEIN"/>
    <property type="match status" value="1"/>
</dbReference>
<keyword evidence="2 4" id="KW-0732">Signal</keyword>
<dbReference type="InterPro" id="IPR003591">
    <property type="entry name" value="Leu-rich_rpt_typical-subtyp"/>
</dbReference>